<organism evidence="2 3">
    <name type="scientific">Chryseosolibacter histidini</name>
    <dbReference type="NCBI Taxonomy" id="2782349"/>
    <lineage>
        <taxon>Bacteria</taxon>
        <taxon>Pseudomonadati</taxon>
        <taxon>Bacteroidota</taxon>
        <taxon>Cytophagia</taxon>
        <taxon>Cytophagales</taxon>
        <taxon>Chryseotaleaceae</taxon>
        <taxon>Chryseosolibacter</taxon>
    </lineage>
</organism>
<dbReference type="Gene3D" id="3.40.190.10">
    <property type="entry name" value="Periplasmic binding protein-like II"/>
    <property type="match status" value="2"/>
</dbReference>
<dbReference type="SUPFAM" id="SSF53850">
    <property type="entry name" value="Periplasmic binding protein-like II"/>
    <property type="match status" value="1"/>
</dbReference>
<evidence type="ECO:0000313" key="2">
    <source>
        <dbReference type="EMBL" id="MBT1698441.1"/>
    </source>
</evidence>
<accession>A0AAP2DLH0</accession>
<dbReference type="InterPro" id="IPR011852">
    <property type="entry name" value="TRAP_TAXI"/>
</dbReference>
<dbReference type="EMBL" id="JAHESF010000015">
    <property type="protein sequence ID" value="MBT1698441.1"/>
    <property type="molecule type" value="Genomic_DNA"/>
</dbReference>
<evidence type="ECO:0000313" key="3">
    <source>
        <dbReference type="Proteomes" id="UP001319200"/>
    </source>
</evidence>
<keyword evidence="1" id="KW-1133">Transmembrane helix</keyword>
<dbReference type="PANTHER" id="PTHR42941:SF1">
    <property type="entry name" value="SLL1037 PROTEIN"/>
    <property type="match status" value="1"/>
</dbReference>
<dbReference type="Proteomes" id="UP001319200">
    <property type="component" value="Unassembled WGS sequence"/>
</dbReference>
<feature type="transmembrane region" description="Helical" evidence="1">
    <location>
        <begin position="319"/>
        <end position="338"/>
    </location>
</feature>
<keyword evidence="3" id="KW-1185">Reference proteome</keyword>
<dbReference type="Pfam" id="PF16868">
    <property type="entry name" value="NMT1_3"/>
    <property type="match status" value="1"/>
</dbReference>
<protein>
    <submittedName>
        <fullName evidence="2">Uncharacterized protein</fullName>
    </submittedName>
</protein>
<comment type="caution">
    <text evidence="2">The sequence shown here is derived from an EMBL/GenBank/DDBJ whole genome shotgun (WGS) entry which is preliminary data.</text>
</comment>
<evidence type="ECO:0000256" key="1">
    <source>
        <dbReference type="SAM" id="Phobius"/>
    </source>
</evidence>
<dbReference type="PANTHER" id="PTHR42941">
    <property type="entry name" value="SLL1037 PROTEIN"/>
    <property type="match status" value="1"/>
</dbReference>
<dbReference type="RefSeq" id="WP_254164603.1">
    <property type="nucleotide sequence ID" value="NZ_JAHESF010000015.1"/>
</dbReference>
<keyword evidence="1" id="KW-0472">Membrane</keyword>
<keyword evidence="1" id="KW-0812">Transmembrane</keyword>
<sequence length="436" mass="49781">MDRIFISLLIVLLLTSCTSKKTITVLTDRYESSMRADHSVVAQLSAVLHSIDINLQENVDTASLERTFLKRVKAKEADMAIVKNDILIDDSLADLRTVMPLFPDVFLMLCKKETSYKNITSLMEHGRVVMITDKKEEIPIINGFLESLKLDPRNVIFLKNPQEPATLQRAKENADVIIMFSSLNNPMVGNLLAEKPGFTLYSTTGKEPGSVIDGFSLKFPQVVPYLIPQGIFNGFPNEPVQTFAIYDVLVCHKDVEPELVYDFNESVFNAEARLAQDNFEFGLLTEKFNNHTFLFPLHAGTVAYLNRNQPSFWERYSELVGLAVSILAVIVGAISTSYHKLKQRKKDRIDEYYKRIIEIDDRAHALSVTRQELESMLQELSHIRKRAFQLLVSERIEANHAFIIFLLLMQSTVQRIDTEAEHLRHLSRSTFVPREN</sequence>
<name>A0AAP2DLH0_9BACT</name>
<gene>
    <name evidence="2" type="ORF">KK083_16240</name>
</gene>
<reference evidence="2 3" key="1">
    <citation type="submission" date="2021-05" db="EMBL/GenBank/DDBJ databases">
        <title>A Polyphasic approach of four new species of the genus Ohtaekwangia: Ohtaekwangia histidinii sp. nov., Ohtaekwangia cretensis sp. nov., Ohtaekwangia indiensis sp. nov., Ohtaekwangia reichenbachii sp. nov. from diverse environment.</title>
        <authorList>
            <person name="Octaviana S."/>
        </authorList>
    </citation>
    <scope>NUCLEOTIDE SEQUENCE [LARGE SCALE GENOMIC DNA]</scope>
    <source>
        <strain evidence="2 3">PWU4</strain>
    </source>
</reference>
<dbReference type="PROSITE" id="PS51257">
    <property type="entry name" value="PROKAR_LIPOPROTEIN"/>
    <property type="match status" value="1"/>
</dbReference>
<dbReference type="AlphaFoldDB" id="A0AAP2DLH0"/>
<proteinExistence type="predicted"/>